<dbReference type="GO" id="GO:0005737">
    <property type="term" value="C:cytoplasm"/>
    <property type="evidence" value="ECO:0007669"/>
    <property type="project" value="TreeGrafter"/>
</dbReference>
<evidence type="ECO:0000256" key="1">
    <source>
        <dbReference type="ARBA" id="ARBA00009744"/>
    </source>
</evidence>
<dbReference type="PRINTS" id="PR00634">
    <property type="entry name" value="BETALLERGEN"/>
</dbReference>
<dbReference type="OrthoDB" id="1858506at2759"/>
<dbReference type="InterPro" id="IPR000916">
    <property type="entry name" value="Bet_v_I/MLP"/>
</dbReference>
<dbReference type="GO" id="GO:0009738">
    <property type="term" value="P:abscisic acid-activated signaling pathway"/>
    <property type="evidence" value="ECO:0007669"/>
    <property type="project" value="InterPro"/>
</dbReference>
<dbReference type="GO" id="GO:0006952">
    <property type="term" value="P:defense response"/>
    <property type="evidence" value="ECO:0007669"/>
    <property type="project" value="InterPro"/>
</dbReference>
<keyword evidence="4" id="KW-1185">Reference proteome</keyword>
<comment type="similarity">
    <text evidence="1">Belongs to the BetVI family.</text>
</comment>
<protein>
    <submittedName>
        <fullName evidence="3">START-like domain, Bet v I type allergen</fullName>
    </submittedName>
</protein>
<dbReference type="GO" id="GO:0005634">
    <property type="term" value="C:nucleus"/>
    <property type="evidence" value="ECO:0007669"/>
    <property type="project" value="TreeGrafter"/>
</dbReference>
<dbReference type="GO" id="GO:0010427">
    <property type="term" value="F:abscisic acid binding"/>
    <property type="evidence" value="ECO:0007669"/>
    <property type="project" value="InterPro"/>
</dbReference>
<dbReference type="Gene3D" id="3.30.530.20">
    <property type="match status" value="1"/>
</dbReference>
<dbReference type="STRING" id="35608.A0A2U1KS52"/>
<dbReference type="GO" id="GO:0004864">
    <property type="term" value="F:protein phosphatase inhibitor activity"/>
    <property type="evidence" value="ECO:0007669"/>
    <property type="project" value="InterPro"/>
</dbReference>
<evidence type="ECO:0000313" key="3">
    <source>
        <dbReference type="EMBL" id="PWA39594.1"/>
    </source>
</evidence>
<dbReference type="InterPro" id="IPR023393">
    <property type="entry name" value="START-like_dom_sf"/>
</dbReference>
<dbReference type="Proteomes" id="UP000245207">
    <property type="component" value="Unassembled WGS sequence"/>
</dbReference>
<dbReference type="PANTHER" id="PTHR31213">
    <property type="entry name" value="OS08G0374000 PROTEIN-RELATED"/>
    <property type="match status" value="1"/>
</dbReference>
<evidence type="ECO:0000259" key="2">
    <source>
        <dbReference type="Pfam" id="PF00407"/>
    </source>
</evidence>
<dbReference type="Pfam" id="PF00407">
    <property type="entry name" value="Bet_v_1"/>
    <property type="match status" value="1"/>
</dbReference>
<feature type="domain" description="Bet v I/Major latex protein" evidence="2">
    <location>
        <begin position="3"/>
        <end position="151"/>
    </location>
</feature>
<reference evidence="3 4" key="1">
    <citation type="journal article" date="2018" name="Mol. Plant">
        <title>The genome of Artemisia annua provides insight into the evolution of Asteraceae family and artemisinin biosynthesis.</title>
        <authorList>
            <person name="Shen Q."/>
            <person name="Zhang L."/>
            <person name="Liao Z."/>
            <person name="Wang S."/>
            <person name="Yan T."/>
            <person name="Shi P."/>
            <person name="Liu M."/>
            <person name="Fu X."/>
            <person name="Pan Q."/>
            <person name="Wang Y."/>
            <person name="Lv Z."/>
            <person name="Lu X."/>
            <person name="Zhang F."/>
            <person name="Jiang W."/>
            <person name="Ma Y."/>
            <person name="Chen M."/>
            <person name="Hao X."/>
            <person name="Li L."/>
            <person name="Tang Y."/>
            <person name="Lv G."/>
            <person name="Zhou Y."/>
            <person name="Sun X."/>
            <person name="Brodelius P.E."/>
            <person name="Rose J.K.C."/>
            <person name="Tang K."/>
        </authorList>
    </citation>
    <scope>NUCLEOTIDE SEQUENCE [LARGE SCALE GENOMIC DNA]</scope>
    <source>
        <strain evidence="4">cv. Huhao1</strain>
        <tissue evidence="3">Leaf</tissue>
    </source>
</reference>
<dbReference type="SUPFAM" id="SSF55961">
    <property type="entry name" value="Bet v1-like"/>
    <property type="match status" value="1"/>
</dbReference>
<evidence type="ECO:0000313" key="4">
    <source>
        <dbReference type="Proteomes" id="UP000245207"/>
    </source>
</evidence>
<dbReference type="CDD" id="cd07816">
    <property type="entry name" value="Bet_v1-like"/>
    <property type="match status" value="1"/>
</dbReference>
<comment type="caution">
    <text evidence="3">The sequence shown here is derived from an EMBL/GenBank/DDBJ whole genome shotgun (WGS) entry which is preliminary data.</text>
</comment>
<proteinExistence type="inferred from homology"/>
<gene>
    <name evidence="3" type="ORF">CTI12_AA570400</name>
</gene>
<dbReference type="GO" id="GO:0038023">
    <property type="term" value="F:signaling receptor activity"/>
    <property type="evidence" value="ECO:0007669"/>
    <property type="project" value="InterPro"/>
</dbReference>
<accession>A0A2U1KS52</accession>
<organism evidence="3 4">
    <name type="scientific">Artemisia annua</name>
    <name type="common">Sweet wormwood</name>
    <dbReference type="NCBI Taxonomy" id="35608"/>
    <lineage>
        <taxon>Eukaryota</taxon>
        <taxon>Viridiplantae</taxon>
        <taxon>Streptophyta</taxon>
        <taxon>Embryophyta</taxon>
        <taxon>Tracheophyta</taxon>
        <taxon>Spermatophyta</taxon>
        <taxon>Magnoliopsida</taxon>
        <taxon>eudicotyledons</taxon>
        <taxon>Gunneridae</taxon>
        <taxon>Pentapetalae</taxon>
        <taxon>asterids</taxon>
        <taxon>campanulids</taxon>
        <taxon>Asterales</taxon>
        <taxon>Asteraceae</taxon>
        <taxon>Asteroideae</taxon>
        <taxon>Anthemideae</taxon>
        <taxon>Artemisiinae</taxon>
        <taxon>Artemisia</taxon>
    </lineage>
</organism>
<sequence>MSTVSIEIEMVSPFSVEMIFKVFSDFDIVAPKVNPQVFKSIETLEGNGGVGTIKLYTFGDDVPFVSGKHRIDEIDTSNFSYSYTFFEGDNLMGILDSITHHVNIEPSADAGTLFKQRIIYNCKGDDKPSTETLNFERELYEKTYKALEAYAVAHPETY</sequence>
<dbReference type="AlphaFoldDB" id="A0A2U1KS52"/>
<dbReference type="InterPro" id="IPR050279">
    <property type="entry name" value="Plant_def-hormone_signal"/>
</dbReference>
<dbReference type="PANTHER" id="PTHR31213:SF55">
    <property type="entry name" value="STRESS-INDUCED PROTEIN SAM22"/>
    <property type="match status" value="1"/>
</dbReference>
<dbReference type="InterPro" id="IPR024949">
    <property type="entry name" value="Bet_v_I_allergen"/>
</dbReference>
<name>A0A2U1KS52_ARTAN</name>
<dbReference type="EMBL" id="PKPP01014489">
    <property type="protein sequence ID" value="PWA39594.1"/>
    <property type="molecule type" value="Genomic_DNA"/>
</dbReference>
<dbReference type="FunFam" id="3.30.530.20:FF:000007">
    <property type="entry name" value="Major pollen allergen Bet v 1-A"/>
    <property type="match status" value="1"/>
</dbReference>